<dbReference type="EMBL" id="AP012342">
    <property type="protein sequence ID" value="BAM07413.1"/>
    <property type="molecule type" value="Genomic_DNA"/>
</dbReference>
<feature type="domain" description="Histidine kinase" evidence="13">
    <location>
        <begin position="226"/>
        <end position="443"/>
    </location>
</feature>
<dbReference type="InterPro" id="IPR035965">
    <property type="entry name" value="PAS-like_dom_sf"/>
</dbReference>
<evidence type="ECO:0000256" key="6">
    <source>
        <dbReference type="ARBA" id="ARBA00022679"/>
    </source>
</evidence>
<keyword evidence="12" id="KW-0812">Transmembrane</keyword>
<dbReference type="SMART" id="SM00388">
    <property type="entry name" value="HisKA"/>
    <property type="match status" value="1"/>
</dbReference>
<dbReference type="Gene3D" id="3.30.565.10">
    <property type="entry name" value="Histidine kinase-like ATPase, C-terminal domain"/>
    <property type="match status" value="1"/>
</dbReference>
<dbReference type="InterPro" id="IPR036097">
    <property type="entry name" value="HisK_dim/P_sf"/>
</dbReference>
<evidence type="ECO:0000256" key="8">
    <source>
        <dbReference type="ARBA" id="ARBA00022777"/>
    </source>
</evidence>
<evidence type="ECO:0000256" key="12">
    <source>
        <dbReference type="SAM" id="Phobius"/>
    </source>
</evidence>
<keyword evidence="5" id="KW-0597">Phosphoprotein</keyword>
<keyword evidence="11 12" id="KW-0472">Membrane</keyword>
<dbReference type="SMART" id="SM00387">
    <property type="entry name" value="HATPase_c"/>
    <property type="match status" value="1"/>
</dbReference>
<dbReference type="Gene3D" id="3.30.450.20">
    <property type="entry name" value="PAS domain"/>
    <property type="match status" value="1"/>
</dbReference>
<dbReference type="Pfam" id="PF08448">
    <property type="entry name" value="PAS_4"/>
    <property type="match status" value="1"/>
</dbReference>
<evidence type="ECO:0000256" key="3">
    <source>
        <dbReference type="ARBA" id="ARBA00012438"/>
    </source>
</evidence>
<dbReference type="Pfam" id="PF02518">
    <property type="entry name" value="HATPase_c"/>
    <property type="match status" value="1"/>
</dbReference>
<name>I0IQ64_LEPFC</name>
<feature type="transmembrane region" description="Helical" evidence="12">
    <location>
        <begin position="30"/>
        <end position="50"/>
    </location>
</feature>
<dbReference type="PRINTS" id="PR00344">
    <property type="entry name" value="BCTRLSENSOR"/>
</dbReference>
<organism evidence="14 15">
    <name type="scientific">Leptospirillum ferrooxidans (strain C2-3)</name>
    <dbReference type="NCBI Taxonomy" id="1162668"/>
    <lineage>
        <taxon>Bacteria</taxon>
        <taxon>Pseudomonadati</taxon>
        <taxon>Nitrospirota</taxon>
        <taxon>Nitrospiria</taxon>
        <taxon>Nitrospirales</taxon>
        <taxon>Nitrospiraceae</taxon>
        <taxon>Leptospirillum</taxon>
    </lineage>
</organism>
<dbReference type="GO" id="GO:0000155">
    <property type="term" value="F:phosphorelay sensor kinase activity"/>
    <property type="evidence" value="ECO:0007669"/>
    <property type="project" value="InterPro"/>
</dbReference>
<reference evidence="14 15" key="1">
    <citation type="journal article" date="2012" name="J. Bacteriol.">
        <title>Complete Genome Sequence of Leptospirillum ferrooxidans Strain C2-3, Isolated from a Fresh Volcanic Ash Deposit on the Island of Miyake, Japan.</title>
        <authorList>
            <person name="Fujimura R."/>
            <person name="Sato Y."/>
            <person name="Nishizawa T."/>
            <person name="Oshima K."/>
            <person name="Kim S.-W."/>
            <person name="Hattori M."/>
            <person name="Kamijo T."/>
            <person name="Ohta H."/>
        </authorList>
    </citation>
    <scope>NUCLEOTIDE SEQUENCE [LARGE SCALE GENOMIC DNA]</scope>
    <source>
        <strain evidence="14 15">C2-3</strain>
    </source>
</reference>
<dbReference type="EC" id="2.7.13.3" evidence="3"/>
<gene>
    <name evidence="14" type="ordered locus">LFE_1733</name>
</gene>
<keyword evidence="4" id="KW-1003">Cell membrane</keyword>
<dbReference type="GO" id="GO:0004721">
    <property type="term" value="F:phosphoprotein phosphatase activity"/>
    <property type="evidence" value="ECO:0007669"/>
    <property type="project" value="TreeGrafter"/>
</dbReference>
<dbReference type="SUPFAM" id="SSF55874">
    <property type="entry name" value="ATPase domain of HSP90 chaperone/DNA topoisomerase II/histidine kinase"/>
    <property type="match status" value="1"/>
</dbReference>
<evidence type="ECO:0000313" key="14">
    <source>
        <dbReference type="EMBL" id="BAM07413.1"/>
    </source>
</evidence>
<dbReference type="CDD" id="cd00075">
    <property type="entry name" value="HATPase"/>
    <property type="match status" value="1"/>
</dbReference>
<dbReference type="GO" id="GO:0016036">
    <property type="term" value="P:cellular response to phosphate starvation"/>
    <property type="evidence" value="ECO:0007669"/>
    <property type="project" value="TreeGrafter"/>
</dbReference>
<keyword evidence="12" id="KW-1133">Transmembrane helix</keyword>
<reference evidence="15" key="2">
    <citation type="submission" date="2012-03" db="EMBL/GenBank/DDBJ databases">
        <title>The complete genome sequence of the pioneer microbe on fresh volcanic deposit, Leptospirillum ferrooxidans strain C2-3.</title>
        <authorList>
            <person name="Fujimura R."/>
            <person name="Sato Y."/>
            <person name="Nishizawa T."/>
            <person name="Nanba K."/>
            <person name="Oshima K."/>
            <person name="Hattori M."/>
            <person name="Kamijo T."/>
            <person name="Ohta H."/>
        </authorList>
    </citation>
    <scope>NUCLEOTIDE SEQUENCE [LARGE SCALE GENOMIC DNA]</scope>
    <source>
        <strain evidence="15">C2-3</strain>
    </source>
</reference>
<sequence>MKVTFRGVVISLFLISFSEGWFFSRLHETFERSILILSSLLFLFLLLSLISRRIRFQIKTAFQKPQKMQENTWFDDLLDEIYIQVSRSHAEKLLKESEVKELAARSEAVLDHMVEGVAVTDTKGHVLLHNKSFCRFFPDETRIVGESLGLLAKKAGIDDLIEEVLSGNHPVHTEVTYSGGLSKTWSLLGIRTPGDGAPRSGYGIFLFYDLTEMRRLERVRKDFVANVSHEIRTPLTSISGFAEALMDGAIDDPKTARSFLEIIVNQSHRLNSIVTDLLHLATLESGKASLIMKPVELATQVDRILEAVRSVAKEKNIFLEVEIDPPSLMYETDEGKMNLVLSNLLDNALKYTPAGGTVRISGQLLSGRIEIAVSDSGIGIPKEDLSRIFERFYRVDRARSRELGGTGLGLSIVKHVLELLRGEIRVKSHPGEGSMFIVSLPSK</sequence>
<dbReference type="InterPro" id="IPR005467">
    <property type="entry name" value="His_kinase_dom"/>
</dbReference>
<dbReference type="InterPro" id="IPR003661">
    <property type="entry name" value="HisK_dim/P_dom"/>
</dbReference>
<evidence type="ECO:0000256" key="1">
    <source>
        <dbReference type="ARBA" id="ARBA00000085"/>
    </source>
</evidence>
<comment type="subcellular location">
    <subcellularLocation>
        <location evidence="2">Cell membrane</location>
    </subcellularLocation>
</comment>
<dbReference type="Gene3D" id="1.10.287.130">
    <property type="match status" value="1"/>
</dbReference>
<dbReference type="PANTHER" id="PTHR45453:SF1">
    <property type="entry name" value="PHOSPHATE REGULON SENSOR PROTEIN PHOR"/>
    <property type="match status" value="1"/>
</dbReference>
<comment type="catalytic activity">
    <reaction evidence="1">
        <text>ATP + protein L-histidine = ADP + protein N-phospho-L-histidine.</text>
        <dbReference type="EC" id="2.7.13.3"/>
    </reaction>
</comment>
<keyword evidence="10" id="KW-0902">Two-component regulatory system</keyword>
<dbReference type="PANTHER" id="PTHR45453">
    <property type="entry name" value="PHOSPHATE REGULON SENSOR PROTEIN PHOR"/>
    <property type="match status" value="1"/>
</dbReference>
<dbReference type="SUPFAM" id="SSF47384">
    <property type="entry name" value="Homodimeric domain of signal transducing histidine kinase"/>
    <property type="match status" value="1"/>
</dbReference>
<dbReference type="GO" id="GO:0005524">
    <property type="term" value="F:ATP binding"/>
    <property type="evidence" value="ECO:0007669"/>
    <property type="project" value="UniProtKB-KW"/>
</dbReference>
<keyword evidence="6" id="KW-0808">Transferase</keyword>
<proteinExistence type="predicted"/>
<dbReference type="PROSITE" id="PS50109">
    <property type="entry name" value="HIS_KIN"/>
    <property type="match status" value="1"/>
</dbReference>
<dbReference type="SUPFAM" id="SSF55785">
    <property type="entry name" value="PYP-like sensor domain (PAS domain)"/>
    <property type="match status" value="1"/>
</dbReference>
<dbReference type="InterPro" id="IPR050351">
    <property type="entry name" value="BphY/WalK/GraS-like"/>
</dbReference>
<keyword evidence="7" id="KW-0547">Nucleotide-binding</keyword>
<evidence type="ECO:0000259" key="13">
    <source>
        <dbReference type="PROSITE" id="PS50109"/>
    </source>
</evidence>
<dbReference type="AlphaFoldDB" id="I0IQ64"/>
<accession>I0IQ64</accession>
<dbReference type="Pfam" id="PF00512">
    <property type="entry name" value="HisKA"/>
    <property type="match status" value="1"/>
</dbReference>
<dbReference type="PATRIC" id="fig|1162668.3.peg.2059"/>
<keyword evidence="8 14" id="KW-0418">Kinase</keyword>
<evidence type="ECO:0000256" key="7">
    <source>
        <dbReference type="ARBA" id="ARBA00022741"/>
    </source>
</evidence>
<dbReference type="InterPro" id="IPR003594">
    <property type="entry name" value="HATPase_dom"/>
</dbReference>
<dbReference type="CDD" id="cd00082">
    <property type="entry name" value="HisKA"/>
    <property type="match status" value="1"/>
</dbReference>
<dbReference type="STRING" id="1162668.LFE_1733"/>
<dbReference type="InterPro" id="IPR036890">
    <property type="entry name" value="HATPase_C_sf"/>
</dbReference>
<protein>
    <recommendedName>
        <fullName evidence="3">histidine kinase</fullName>
        <ecNumber evidence="3">2.7.13.3</ecNumber>
    </recommendedName>
</protein>
<dbReference type="FunFam" id="1.10.287.130:FF:000008">
    <property type="entry name" value="Two-component sensor histidine kinase"/>
    <property type="match status" value="1"/>
</dbReference>
<evidence type="ECO:0000256" key="2">
    <source>
        <dbReference type="ARBA" id="ARBA00004236"/>
    </source>
</evidence>
<keyword evidence="15" id="KW-1185">Reference proteome</keyword>
<evidence type="ECO:0000256" key="4">
    <source>
        <dbReference type="ARBA" id="ARBA00022475"/>
    </source>
</evidence>
<dbReference type="HOGENOM" id="CLU_000445_89_2_0"/>
<evidence type="ECO:0000256" key="5">
    <source>
        <dbReference type="ARBA" id="ARBA00022553"/>
    </source>
</evidence>
<dbReference type="GO" id="GO:0005886">
    <property type="term" value="C:plasma membrane"/>
    <property type="evidence" value="ECO:0007669"/>
    <property type="project" value="UniProtKB-SubCell"/>
</dbReference>
<dbReference type="KEGG" id="lfc:LFE_1733"/>
<evidence type="ECO:0000313" key="15">
    <source>
        <dbReference type="Proteomes" id="UP000007382"/>
    </source>
</evidence>
<dbReference type="InterPro" id="IPR004358">
    <property type="entry name" value="Sig_transdc_His_kin-like_C"/>
</dbReference>
<dbReference type="FunFam" id="3.30.565.10:FF:000023">
    <property type="entry name" value="PAS domain-containing sensor histidine kinase"/>
    <property type="match status" value="1"/>
</dbReference>
<dbReference type="Proteomes" id="UP000007382">
    <property type="component" value="Chromosome"/>
</dbReference>
<evidence type="ECO:0000256" key="10">
    <source>
        <dbReference type="ARBA" id="ARBA00023012"/>
    </source>
</evidence>
<dbReference type="eggNOG" id="COG5002">
    <property type="taxonomic scope" value="Bacteria"/>
</dbReference>
<evidence type="ECO:0000256" key="9">
    <source>
        <dbReference type="ARBA" id="ARBA00022840"/>
    </source>
</evidence>
<keyword evidence="9" id="KW-0067">ATP-binding</keyword>
<dbReference type="InterPro" id="IPR013656">
    <property type="entry name" value="PAS_4"/>
</dbReference>
<evidence type="ECO:0000256" key="11">
    <source>
        <dbReference type="ARBA" id="ARBA00023136"/>
    </source>
</evidence>